<dbReference type="HAMAP" id="MF_01987">
    <property type="entry name" value="Ribokinase"/>
    <property type="match status" value="1"/>
</dbReference>
<dbReference type="InterPro" id="IPR011611">
    <property type="entry name" value="PfkB_dom"/>
</dbReference>
<comment type="similarity">
    <text evidence="1">Belongs to the carbohydrate kinase pfkB family.</text>
</comment>
<evidence type="ECO:0000256" key="6">
    <source>
        <dbReference type="ARBA" id="ARBA00022741"/>
    </source>
</evidence>
<keyword evidence="8 12" id="KW-0067">ATP-binding</keyword>
<dbReference type="Gene3D" id="3.40.1190.20">
    <property type="match status" value="1"/>
</dbReference>
<comment type="caution">
    <text evidence="12">Lacks conserved residue(s) required for the propagation of feature annotation.</text>
</comment>
<feature type="binding site" evidence="12">
    <location>
        <position position="238"/>
    </location>
    <ligand>
        <name>K(+)</name>
        <dbReference type="ChEBI" id="CHEBI:29103"/>
    </ligand>
</feature>
<dbReference type="GO" id="GO:0005524">
    <property type="term" value="F:ATP binding"/>
    <property type="evidence" value="ECO:0007669"/>
    <property type="project" value="UniProtKB-UniRule"/>
</dbReference>
<comment type="subcellular location">
    <subcellularLocation>
        <location evidence="12">Cytoplasm</location>
    </subcellularLocation>
</comment>
<feature type="active site" description="Proton acceptor" evidence="12">
    <location>
        <position position="242"/>
    </location>
</feature>
<evidence type="ECO:0000313" key="15">
    <source>
        <dbReference type="Proteomes" id="UP000234433"/>
    </source>
</evidence>
<keyword evidence="10 12" id="KW-0630">Potassium</keyword>
<comment type="similarity">
    <text evidence="12">Belongs to the carbohydrate kinase PfkB family. Ribokinase subfamily.</text>
</comment>
<dbReference type="SUPFAM" id="SSF53613">
    <property type="entry name" value="Ribokinase-like"/>
    <property type="match status" value="1"/>
</dbReference>
<dbReference type="GO" id="GO:0004747">
    <property type="term" value="F:ribokinase activity"/>
    <property type="evidence" value="ECO:0007669"/>
    <property type="project" value="UniProtKB-UniRule"/>
</dbReference>
<feature type="binding site" evidence="12">
    <location>
        <begin position="54"/>
        <end position="58"/>
    </location>
    <ligand>
        <name>substrate</name>
    </ligand>
</feature>
<keyword evidence="4 12" id="KW-0808">Transferase</keyword>
<dbReference type="AlphaFoldDB" id="A0A2H1JS44"/>
<evidence type="ECO:0000256" key="9">
    <source>
        <dbReference type="ARBA" id="ARBA00022842"/>
    </source>
</evidence>
<evidence type="ECO:0000256" key="10">
    <source>
        <dbReference type="ARBA" id="ARBA00022958"/>
    </source>
</evidence>
<dbReference type="PANTHER" id="PTHR10584:SF166">
    <property type="entry name" value="RIBOKINASE"/>
    <property type="match status" value="1"/>
</dbReference>
<feature type="binding site" evidence="12">
    <location>
        <begin position="209"/>
        <end position="214"/>
    </location>
    <ligand>
        <name>ATP</name>
        <dbReference type="ChEBI" id="CHEBI:30616"/>
    </ligand>
</feature>
<comment type="subunit">
    <text evidence="12">Homodimer.</text>
</comment>
<comment type="pathway">
    <text evidence="12">Carbohydrate metabolism; D-ribose degradation; D-ribose 5-phosphate from beta-D-ribopyranose: step 2/2.</text>
</comment>
<comment type="cofactor">
    <cofactor evidence="12">
        <name>Mg(2+)</name>
        <dbReference type="ChEBI" id="CHEBI:18420"/>
    </cofactor>
    <text evidence="12">Requires a divalent cation, most likely magnesium in vivo, as an electrophilic catalyst to aid phosphoryl group transfer. It is the chelate of the metal and the nucleotide that is the actual substrate.</text>
</comment>
<comment type="activity regulation">
    <text evidence="12">Activated by a monovalent cation that binds near, but not in, the active site. The most likely occupant of the site in vivo is potassium. Ion binding induces a conformational change that may alter substrate affinity.</text>
</comment>
<feature type="binding site" evidence="12">
    <location>
        <begin position="241"/>
        <end position="242"/>
    </location>
    <ligand>
        <name>ATP</name>
        <dbReference type="ChEBI" id="CHEBI:30616"/>
    </ligand>
</feature>
<evidence type="ECO:0000256" key="2">
    <source>
        <dbReference type="ARBA" id="ARBA00012035"/>
    </source>
</evidence>
<keyword evidence="5 12" id="KW-0479">Metal-binding</keyword>
<feature type="binding site" evidence="12">
    <location>
        <position position="266"/>
    </location>
    <ligand>
        <name>ATP</name>
        <dbReference type="ChEBI" id="CHEBI:30616"/>
    </ligand>
</feature>
<feature type="binding site" evidence="12">
    <location>
        <position position="275"/>
    </location>
    <ligand>
        <name>K(+)</name>
        <dbReference type="ChEBI" id="CHEBI:29103"/>
    </ligand>
</feature>
<protein>
    <recommendedName>
        <fullName evidence="3 12">Ribokinase</fullName>
        <shortName evidence="12">RK</shortName>
        <ecNumber evidence="2 12">2.7.1.15</ecNumber>
    </recommendedName>
</protein>
<evidence type="ECO:0000256" key="12">
    <source>
        <dbReference type="HAMAP-Rule" id="MF_01987"/>
    </source>
</evidence>
<dbReference type="RefSeq" id="WP_101619914.1">
    <property type="nucleotide sequence ID" value="NZ_FXZD01000005.1"/>
</dbReference>
<keyword evidence="6 12" id="KW-0547">Nucleotide-binding</keyword>
<dbReference type="PROSITE" id="PS00584">
    <property type="entry name" value="PFKB_KINASES_2"/>
    <property type="match status" value="1"/>
</dbReference>
<dbReference type="InterPro" id="IPR002173">
    <property type="entry name" value="Carboh/pur_kinase_PfkB_CS"/>
</dbReference>
<feature type="binding site" evidence="12">
    <location>
        <position position="272"/>
    </location>
    <ligand>
        <name>K(+)</name>
        <dbReference type="ChEBI" id="CHEBI:29103"/>
    </ligand>
</feature>
<name>A0A2H1JS44_9MICO</name>
<evidence type="ECO:0000256" key="4">
    <source>
        <dbReference type="ARBA" id="ARBA00022679"/>
    </source>
</evidence>
<evidence type="ECO:0000256" key="3">
    <source>
        <dbReference type="ARBA" id="ARBA00016943"/>
    </source>
</evidence>
<proteinExistence type="inferred from homology"/>
<organism evidence="14 15">
    <name type="scientific">Brevibacterium antiquum CNRZ 918</name>
    <dbReference type="NCBI Taxonomy" id="1255637"/>
    <lineage>
        <taxon>Bacteria</taxon>
        <taxon>Bacillati</taxon>
        <taxon>Actinomycetota</taxon>
        <taxon>Actinomycetes</taxon>
        <taxon>Micrococcales</taxon>
        <taxon>Brevibacteriaceae</taxon>
        <taxon>Brevibacterium</taxon>
    </lineage>
</organism>
<keyword evidence="9 12" id="KW-0460">Magnesium</keyword>
<feature type="binding site" evidence="12">
    <location>
        <begin position="26"/>
        <end position="28"/>
    </location>
    <ligand>
        <name>substrate</name>
    </ligand>
</feature>
<gene>
    <name evidence="12" type="primary">rbsK</name>
    <name evidence="14" type="ORF">BANT918_01798</name>
</gene>
<comment type="function">
    <text evidence="12">Catalyzes the phosphorylation of ribose at O-5 in a reaction requiring ATP and magnesium. The resulting D-ribose-5-phosphate can then be used either for sythesis of nucleotides, histidine, and tryptophan, or as a component of the pentose phosphate pathway.</text>
</comment>
<dbReference type="EC" id="2.7.1.15" evidence="2 12"/>
<dbReference type="InterPro" id="IPR002139">
    <property type="entry name" value="Ribo/fructo_kinase"/>
</dbReference>
<evidence type="ECO:0000313" key="14">
    <source>
        <dbReference type="EMBL" id="SMX89862.1"/>
    </source>
</evidence>
<feature type="binding site" evidence="12">
    <location>
        <position position="149"/>
    </location>
    <ligand>
        <name>substrate</name>
    </ligand>
</feature>
<dbReference type="PANTHER" id="PTHR10584">
    <property type="entry name" value="SUGAR KINASE"/>
    <property type="match status" value="1"/>
</dbReference>
<feature type="domain" description="Carbohydrate kinase PfkB" evidence="13">
    <location>
        <begin position="19"/>
        <end position="281"/>
    </location>
</feature>
<comment type="catalytic activity">
    <reaction evidence="12">
        <text>D-ribose + ATP = D-ribose 5-phosphate + ADP + H(+)</text>
        <dbReference type="Rhea" id="RHEA:13697"/>
        <dbReference type="ChEBI" id="CHEBI:15378"/>
        <dbReference type="ChEBI" id="CHEBI:30616"/>
        <dbReference type="ChEBI" id="CHEBI:47013"/>
        <dbReference type="ChEBI" id="CHEBI:78346"/>
        <dbReference type="ChEBI" id="CHEBI:456216"/>
        <dbReference type="EC" id="2.7.1.15"/>
    </reaction>
</comment>
<evidence type="ECO:0000256" key="8">
    <source>
        <dbReference type="ARBA" id="ARBA00022840"/>
    </source>
</evidence>
<dbReference type="PRINTS" id="PR00990">
    <property type="entry name" value="RIBOKINASE"/>
</dbReference>
<dbReference type="OrthoDB" id="9775849at2"/>
<evidence type="ECO:0000256" key="7">
    <source>
        <dbReference type="ARBA" id="ARBA00022777"/>
    </source>
</evidence>
<dbReference type="Proteomes" id="UP000234433">
    <property type="component" value="Unassembled WGS sequence"/>
</dbReference>
<sequence>MTTTPDTRPEPTPTSSVSLAVVGSINIDVTATSQRLPQAGETVSGGALTRSAGGKGANQAAAAARLGARTRMIGAVGDDSDGTAMLTSLQRAGVDVSGVGTSAEATGTAVIMVDAAGENQISVCDGANATVTVDGVDFGADEIVLAQLEIPLATVIAAARRCRGFFALNAAPAARLPQELIERADLIIVNESEFALNPDLREAPLVAVTYGAKGAEILHHGEQSAFVPGLSAEVVSTVGAGDAFCAALTIALCSGTSHTEALHTANAVGAAVVADAQAQPQLKSITAYSITRLPQVMWP</sequence>
<evidence type="ECO:0000256" key="11">
    <source>
        <dbReference type="ARBA" id="ARBA00023277"/>
    </source>
</evidence>
<dbReference type="EMBL" id="FXZD01000005">
    <property type="protein sequence ID" value="SMX89862.1"/>
    <property type="molecule type" value="Genomic_DNA"/>
</dbReference>
<dbReference type="Pfam" id="PF00294">
    <property type="entry name" value="PfkB"/>
    <property type="match status" value="1"/>
</dbReference>
<dbReference type="GO" id="GO:0046872">
    <property type="term" value="F:metal ion binding"/>
    <property type="evidence" value="ECO:0007669"/>
    <property type="project" value="UniProtKB-KW"/>
</dbReference>
<accession>A0A2H1JS44</accession>
<dbReference type="GO" id="GO:0005829">
    <property type="term" value="C:cytosol"/>
    <property type="evidence" value="ECO:0007669"/>
    <property type="project" value="TreeGrafter"/>
</dbReference>
<keyword evidence="11 12" id="KW-0119">Carbohydrate metabolism</keyword>
<dbReference type="GO" id="GO:0019303">
    <property type="term" value="P:D-ribose catabolic process"/>
    <property type="evidence" value="ECO:0007669"/>
    <property type="project" value="UniProtKB-UniRule"/>
</dbReference>
<reference evidence="14 15" key="1">
    <citation type="submission" date="2017-03" db="EMBL/GenBank/DDBJ databases">
        <authorList>
            <person name="Afonso C.L."/>
            <person name="Miller P.J."/>
            <person name="Scott M.A."/>
            <person name="Spackman E."/>
            <person name="Goraichik I."/>
            <person name="Dimitrov K.M."/>
            <person name="Suarez D.L."/>
            <person name="Swayne D.E."/>
        </authorList>
    </citation>
    <scope>NUCLEOTIDE SEQUENCE [LARGE SCALE GENOMIC DNA]</scope>
    <source>
        <strain evidence="14 15">CNRZ 918</strain>
    </source>
</reference>
<feature type="binding site" evidence="12">
    <location>
        <position position="242"/>
    </location>
    <ligand>
        <name>substrate</name>
    </ligand>
</feature>
<evidence type="ECO:0000259" key="13">
    <source>
        <dbReference type="Pfam" id="PF00294"/>
    </source>
</evidence>
<evidence type="ECO:0000256" key="1">
    <source>
        <dbReference type="ARBA" id="ARBA00005380"/>
    </source>
</evidence>
<dbReference type="InterPro" id="IPR011877">
    <property type="entry name" value="Ribokinase"/>
</dbReference>
<keyword evidence="7 12" id="KW-0418">Kinase</keyword>
<keyword evidence="12" id="KW-0963">Cytoplasm</keyword>
<feature type="binding site" evidence="12">
    <location>
        <position position="190"/>
    </location>
    <ligand>
        <name>ATP</name>
        <dbReference type="ChEBI" id="CHEBI:30616"/>
    </ligand>
</feature>
<dbReference type="InterPro" id="IPR029056">
    <property type="entry name" value="Ribokinase-like"/>
</dbReference>
<dbReference type="UniPathway" id="UPA00916">
    <property type="reaction ID" value="UER00889"/>
</dbReference>
<evidence type="ECO:0000256" key="5">
    <source>
        <dbReference type="ARBA" id="ARBA00022723"/>
    </source>
</evidence>